<evidence type="ECO:0000256" key="9">
    <source>
        <dbReference type="ARBA" id="ARBA00023027"/>
    </source>
</evidence>
<evidence type="ECO:0000256" key="5">
    <source>
        <dbReference type="ARBA" id="ARBA00022679"/>
    </source>
</evidence>
<comment type="catalytic activity">
    <reaction evidence="10 11">
        <text>nicotinate beta-D-ribonucleotide + ATP + H(+) = deamido-NAD(+) + diphosphate</text>
        <dbReference type="Rhea" id="RHEA:22860"/>
        <dbReference type="ChEBI" id="CHEBI:15378"/>
        <dbReference type="ChEBI" id="CHEBI:30616"/>
        <dbReference type="ChEBI" id="CHEBI:33019"/>
        <dbReference type="ChEBI" id="CHEBI:57502"/>
        <dbReference type="ChEBI" id="CHEBI:58437"/>
        <dbReference type="EC" id="2.7.7.18"/>
    </reaction>
</comment>
<comment type="function">
    <text evidence="1 11">Catalyzes the reversible adenylation of nicotinate mononucleotide (NaMN) to nicotinic acid adenine dinucleotide (NaAD).</text>
</comment>
<dbReference type="GO" id="GO:0005524">
    <property type="term" value="F:ATP binding"/>
    <property type="evidence" value="ECO:0007669"/>
    <property type="project" value="UniProtKB-KW"/>
</dbReference>
<dbReference type="InterPro" id="IPR005248">
    <property type="entry name" value="NadD/NMNAT"/>
</dbReference>
<dbReference type="NCBIfam" id="TIGR00125">
    <property type="entry name" value="cyt_tran_rel"/>
    <property type="match status" value="1"/>
</dbReference>
<evidence type="ECO:0000256" key="7">
    <source>
        <dbReference type="ARBA" id="ARBA00022741"/>
    </source>
</evidence>
<dbReference type="SUPFAM" id="SSF52374">
    <property type="entry name" value="Nucleotidylyl transferase"/>
    <property type="match status" value="1"/>
</dbReference>
<keyword evidence="8 11" id="KW-0067">ATP-binding</keyword>
<dbReference type="Proteomes" id="UP000238701">
    <property type="component" value="Unassembled WGS sequence"/>
</dbReference>
<evidence type="ECO:0000256" key="8">
    <source>
        <dbReference type="ARBA" id="ARBA00022840"/>
    </source>
</evidence>
<dbReference type="AlphaFoldDB" id="A0A2U3KQC4"/>
<dbReference type="GO" id="GO:0009435">
    <property type="term" value="P:NAD+ biosynthetic process"/>
    <property type="evidence" value="ECO:0007669"/>
    <property type="project" value="UniProtKB-UniRule"/>
</dbReference>
<evidence type="ECO:0000256" key="3">
    <source>
        <dbReference type="ARBA" id="ARBA00009014"/>
    </source>
</evidence>
<dbReference type="NCBIfam" id="TIGR00482">
    <property type="entry name" value="nicotinate (nicotinamide) nucleotide adenylyltransferase"/>
    <property type="match status" value="1"/>
</dbReference>
<proteinExistence type="inferred from homology"/>
<evidence type="ECO:0000256" key="11">
    <source>
        <dbReference type="HAMAP-Rule" id="MF_00244"/>
    </source>
</evidence>
<reference evidence="14" key="1">
    <citation type="submission" date="2018-02" db="EMBL/GenBank/DDBJ databases">
        <authorList>
            <person name="Hausmann B."/>
        </authorList>
    </citation>
    <scope>NUCLEOTIDE SEQUENCE [LARGE SCALE GENOMIC DNA]</scope>
    <source>
        <strain evidence="14">Peat soil MAG SbA1</strain>
    </source>
</reference>
<sequence length="235" mass="25629">MNIGLYSGTFDPIHRGHLALAQAAQERFTLGRIYFVPTGNPPHKQRQPLTPFAHRYAMVVLATMAEKTFVPSLLEAPGAAPVGGKKTAAVPEVNYSIDTVQRLKQTLKKADRLFFLIGIDAFNDIAKWHQAEALFRECPFIVASRPGYSLADVANALPERLRPKAAVTKPFAKQPAQGDLVLPGVTVHLLDGVQQNVSATSIREAVSGKKSLAKFVDPAVGEYIRKMGLYQSGRP</sequence>
<protein>
    <recommendedName>
        <fullName evidence="11">Probable nicotinate-nucleotide adenylyltransferase</fullName>
        <ecNumber evidence="11">2.7.7.18</ecNumber>
    </recommendedName>
    <alternativeName>
        <fullName evidence="11">Deamido-NAD(+) diphosphorylase</fullName>
    </alternativeName>
    <alternativeName>
        <fullName evidence="11">Deamido-NAD(+) pyrophosphorylase</fullName>
    </alternativeName>
    <alternativeName>
        <fullName evidence="11">Nicotinate mononucleotide adenylyltransferase</fullName>
        <shortName evidence="11">NaMN adenylyltransferase</shortName>
    </alternativeName>
</protein>
<comment type="similarity">
    <text evidence="3 11">Belongs to the NadD family.</text>
</comment>
<dbReference type="CDD" id="cd02165">
    <property type="entry name" value="NMNAT"/>
    <property type="match status" value="1"/>
</dbReference>
<evidence type="ECO:0000259" key="12">
    <source>
        <dbReference type="Pfam" id="PF01467"/>
    </source>
</evidence>
<organism evidence="13 14">
    <name type="scientific">Candidatus Sulfotelmatobacter kueseliae</name>
    <dbReference type="NCBI Taxonomy" id="2042962"/>
    <lineage>
        <taxon>Bacteria</taxon>
        <taxon>Pseudomonadati</taxon>
        <taxon>Acidobacteriota</taxon>
        <taxon>Terriglobia</taxon>
        <taxon>Terriglobales</taxon>
        <taxon>Candidatus Korobacteraceae</taxon>
        <taxon>Candidatus Sulfotelmatobacter</taxon>
    </lineage>
</organism>
<evidence type="ECO:0000256" key="2">
    <source>
        <dbReference type="ARBA" id="ARBA00005019"/>
    </source>
</evidence>
<keyword evidence="6 11" id="KW-0548">Nucleotidyltransferase</keyword>
<dbReference type="UniPathway" id="UPA00253">
    <property type="reaction ID" value="UER00332"/>
</dbReference>
<evidence type="ECO:0000313" key="14">
    <source>
        <dbReference type="Proteomes" id="UP000238701"/>
    </source>
</evidence>
<dbReference type="GO" id="GO:0004515">
    <property type="term" value="F:nicotinate-nucleotide adenylyltransferase activity"/>
    <property type="evidence" value="ECO:0007669"/>
    <property type="project" value="UniProtKB-UniRule"/>
</dbReference>
<dbReference type="NCBIfam" id="NF000840">
    <property type="entry name" value="PRK00071.1-3"/>
    <property type="match status" value="1"/>
</dbReference>
<gene>
    <name evidence="11 13" type="primary">nadD</name>
    <name evidence="13" type="ORF">SBA1_40001</name>
</gene>
<dbReference type="Gene3D" id="3.40.50.620">
    <property type="entry name" value="HUPs"/>
    <property type="match status" value="1"/>
</dbReference>
<dbReference type="Pfam" id="PF01467">
    <property type="entry name" value="CTP_transf_like"/>
    <property type="match status" value="1"/>
</dbReference>
<evidence type="ECO:0000256" key="6">
    <source>
        <dbReference type="ARBA" id="ARBA00022695"/>
    </source>
</evidence>
<dbReference type="InterPro" id="IPR014729">
    <property type="entry name" value="Rossmann-like_a/b/a_fold"/>
</dbReference>
<dbReference type="EC" id="2.7.7.18" evidence="11"/>
<keyword evidence="7 11" id="KW-0547">Nucleotide-binding</keyword>
<dbReference type="OrthoDB" id="5295945at2"/>
<dbReference type="HAMAP" id="MF_00244">
    <property type="entry name" value="NaMN_adenylyltr"/>
    <property type="match status" value="1"/>
</dbReference>
<dbReference type="EMBL" id="OMOD01000133">
    <property type="protein sequence ID" value="SPF41856.1"/>
    <property type="molecule type" value="Genomic_DNA"/>
</dbReference>
<evidence type="ECO:0000256" key="1">
    <source>
        <dbReference type="ARBA" id="ARBA00002324"/>
    </source>
</evidence>
<accession>A0A2U3KQC4</accession>
<evidence type="ECO:0000256" key="4">
    <source>
        <dbReference type="ARBA" id="ARBA00022642"/>
    </source>
</evidence>
<keyword evidence="4 11" id="KW-0662">Pyridine nucleotide biosynthesis</keyword>
<dbReference type="InterPro" id="IPR004821">
    <property type="entry name" value="Cyt_trans-like"/>
</dbReference>
<name>A0A2U3KQC4_9BACT</name>
<keyword evidence="5 11" id="KW-0808">Transferase</keyword>
<dbReference type="PANTHER" id="PTHR39321:SF3">
    <property type="entry name" value="PHOSPHOPANTETHEINE ADENYLYLTRANSFERASE"/>
    <property type="match status" value="1"/>
</dbReference>
<evidence type="ECO:0000313" key="13">
    <source>
        <dbReference type="EMBL" id="SPF41856.1"/>
    </source>
</evidence>
<keyword evidence="9 11" id="KW-0520">NAD</keyword>
<evidence type="ECO:0000256" key="10">
    <source>
        <dbReference type="ARBA" id="ARBA00048721"/>
    </source>
</evidence>
<dbReference type="PANTHER" id="PTHR39321">
    <property type="entry name" value="NICOTINATE-NUCLEOTIDE ADENYLYLTRANSFERASE-RELATED"/>
    <property type="match status" value="1"/>
</dbReference>
<comment type="pathway">
    <text evidence="2 11">Cofactor biosynthesis; NAD(+) biosynthesis; deamido-NAD(+) from nicotinate D-ribonucleotide: step 1/1.</text>
</comment>
<feature type="domain" description="Cytidyltransferase-like" evidence="12">
    <location>
        <begin position="5"/>
        <end position="204"/>
    </location>
</feature>